<dbReference type="EMBL" id="GG698522">
    <property type="protein sequence ID" value="EGD99497.1"/>
    <property type="molecule type" value="Genomic_DNA"/>
</dbReference>
<dbReference type="Proteomes" id="UP000009172">
    <property type="component" value="Unassembled WGS sequence"/>
</dbReference>
<evidence type="ECO:0000313" key="1">
    <source>
        <dbReference type="EMBL" id="EGD99497.1"/>
    </source>
</evidence>
<protein>
    <submittedName>
        <fullName evidence="1">Uncharacterized protein</fullName>
    </submittedName>
</protein>
<dbReference type="HOGENOM" id="CLU_1548734_0_0_1"/>
<reference evidence="2" key="1">
    <citation type="journal article" date="2012" name="MBio">
        <title>Comparative genome analysis of Trichophyton rubrum and related dermatophytes reveals candidate genes involved in infection.</title>
        <authorList>
            <person name="Martinez D.A."/>
            <person name="Oliver B.G."/>
            <person name="Graeser Y."/>
            <person name="Goldberg J.M."/>
            <person name="Li W."/>
            <person name="Martinez-Rossi N.M."/>
            <person name="Monod M."/>
            <person name="Shelest E."/>
            <person name="Barton R.C."/>
            <person name="Birch E."/>
            <person name="Brakhage A.A."/>
            <person name="Chen Z."/>
            <person name="Gurr S.J."/>
            <person name="Heiman D."/>
            <person name="Heitman J."/>
            <person name="Kosti I."/>
            <person name="Rossi A."/>
            <person name="Saif S."/>
            <person name="Samalova M."/>
            <person name="Saunders C.W."/>
            <person name="Shea T."/>
            <person name="Summerbell R.C."/>
            <person name="Xu J."/>
            <person name="Young S."/>
            <person name="Zeng Q."/>
            <person name="Birren B.W."/>
            <person name="Cuomo C.A."/>
            <person name="White T.C."/>
        </authorList>
    </citation>
    <scope>NUCLEOTIDE SEQUENCE [LARGE SCALE GENOMIC DNA]</scope>
    <source>
        <strain evidence="2">CBS 112818</strain>
    </source>
</reference>
<accession>F2S7E8</accession>
<keyword evidence="2" id="KW-1185">Reference proteome</keyword>
<proteinExistence type="predicted"/>
<name>F2S7E8_TRIT1</name>
<gene>
    <name evidence="1" type="ORF">TESG_06929</name>
</gene>
<dbReference type="AlphaFoldDB" id="F2S7E8"/>
<evidence type="ECO:0000313" key="2">
    <source>
        <dbReference type="Proteomes" id="UP000009172"/>
    </source>
</evidence>
<sequence length="173" mass="19292">MDDDDVISGQATLCNPIIKQGCDNGRAGFHVDLVPHLQNKSVVRGRQRGFRADTECQSRVPMAPMLLQPTHGGSVGVCLSIEIFNQEAAPSVTSRARQRNLPPLIFGLCRYTHGMREVERTTSGFDPFRRCSSMIVCWGRSVNVRRESSPPAEMVSDETLCIIDHWFTMSLLD</sequence>
<organism evidence="1 2">
    <name type="scientific">Trichophyton tonsurans (strain CBS 112818)</name>
    <name type="common">Scalp ringworm fungus</name>
    <dbReference type="NCBI Taxonomy" id="647933"/>
    <lineage>
        <taxon>Eukaryota</taxon>
        <taxon>Fungi</taxon>
        <taxon>Dikarya</taxon>
        <taxon>Ascomycota</taxon>
        <taxon>Pezizomycotina</taxon>
        <taxon>Eurotiomycetes</taxon>
        <taxon>Eurotiomycetidae</taxon>
        <taxon>Onygenales</taxon>
        <taxon>Arthrodermataceae</taxon>
        <taxon>Trichophyton</taxon>
    </lineage>
</organism>